<dbReference type="RefSeq" id="WP_128119187.1">
    <property type="nucleotide sequence ID" value="NZ_CP076683.1"/>
</dbReference>
<evidence type="ECO:0000313" key="4">
    <source>
        <dbReference type="Proteomes" id="UP000683436"/>
    </source>
</evidence>
<sequence>MANRSKKTVLSVRVSGYAKSCLDVLAAIEQKSLPDAIEGLLEHAFDRKSIAPPAFIRQDKLSKQGEPRILLGELMRAVWTEDSELFKLRLHLIEPAALNDRDQVVTGTVFKNLDIFAGDDDLFDKRARELVVDSPAIPKLSLSLVSIYWPLLNDYARFLANNSLNLSFPDYVDMLRKSGELDEIFEVL</sequence>
<proteinExistence type="predicted"/>
<dbReference type="Proteomes" id="UP000683436">
    <property type="component" value="Chromosome"/>
</dbReference>
<dbReference type="Proteomes" id="UP000252554">
    <property type="component" value="Unassembled WGS sequence"/>
</dbReference>
<dbReference type="EMBL" id="CP076683">
    <property type="protein sequence ID" value="QWV15483.1"/>
    <property type="molecule type" value="Genomic_DNA"/>
</dbReference>
<reference evidence="2 3" key="1">
    <citation type="submission" date="2018-06" db="EMBL/GenBank/DDBJ databases">
        <title>Whole genome sequencing of four bacterial strains from South Shetland trench revealing bio-synthetic gene clusters.</title>
        <authorList>
            <person name="Abdel-Mageed W.M."/>
            <person name="Lehri B."/>
            <person name="Jarmusch S.A."/>
            <person name="Miranda K."/>
            <person name="Goodfellow M."/>
            <person name="Jaspars M."/>
            <person name="Karlyshev A.V."/>
        </authorList>
    </citation>
    <scope>NUCLEOTIDE SEQUENCE [LARGE SCALE GENOMIC DNA]</scope>
    <source>
        <strain evidence="2 3">SST2</strain>
    </source>
</reference>
<accession>A0A365Q019</accession>
<reference evidence="1 4" key="2">
    <citation type="submission" date="2021-06" db="EMBL/GenBank/DDBJ databases">
        <title>Microbial metabolic specificity influences pelagic lipid remineralization.</title>
        <authorList>
            <person name="Behrendt L."/>
            <person name="Hunter J.E."/>
            <person name="Alcolombri U."/>
            <person name="Smriga S."/>
            <person name="Mincer T."/>
            <person name="Lowenstein D.P."/>
            <person name="Peaudecerf F.J."/>
            <person name="Fernandez V.I."/>
            <person name="Fredricks H."/>
            <person name="Almblad H."/>
            <person name="Harrison J.J."/>
            <person name="Stocker R."/>
            <person name="Van Mooy B.A.S."/>
        </authorList>
    </citation>
    <scope>NUCLEOTIDE SEQUENCE [LARGE SCALE GENOMIC DNA]</scope>
    <source>
        <strain evidence="1 4">A252</strain>
    </source>
</reference>
<evidence type="ECO:0000313" key="1">
    <source>
        <dbReference type="EMBL" id="QWV15483.1"/>
    </source>
</evidence>
<protein>
    <submittedName>
        <fullName evidence="2">Uncharacterized protein</fullName>
    </submittedName>
</protein>
<dbReference type="EMBL" id="QNTV01000001">
    <property type="protein sequence ID" value="RBA62532.1"/>
    <property type="molecule type" value="Genomic_DNA"/>
</dbReference>
<keyword evidence="4" id="KW-1185">Reference proteome</keyword>
<organism evidence="2 3">
    <name type="scientific">Stutzerimonas zhaodongensis</name>
    <dbReference type="NCBI Taxonomy" id="1176257"/>
    <lineage>
        <taxon>Bacteria</taxon>
        <taxon>Pseudomonadati</taxon>
        <taxon>Pseudomonadota</taxon>
        <taxon>Gammaproteobacteria</taxon>
        <taxon>Pseudomonadales</taxon>
        <taxon>Pseudomonadaceae</taxon>
        <taxon>Stutzerimonas</taxon>
    </lineage>
</organism>
<evidence type="ECO:0000313" key="3">
    <source>
        <dbReference type="Proteomes" id="UP000252554"/>
    </source>
</evidence>
<dbReference type="AlphaFoldDB" id="A0A365Q019"/>
<name>A0A365Q019_9GAMM</name>
<gene>
    <name evidence="2" type="ORF">DQ403_02905</name>
    <name evidence="1" type="ORF">KQ248_13015</name>
</gene>
<evidence type="ECO:0000313" key="2">
    <source>
        <dbReference type="EMBL" id="RBA62532.1"/>
    </source>
</evidence>